<dbReference type="PANTHER" id="PTHR16128:SF5">
    <property type="entry name" value="FAD_NAD(P)-BINDING OXIDOREDUCTASE FAMILY PROTEIN"/>
    <property type="match status" value="1"/>
</dbReference>
<accession>A0ABV9QH27</accession>
<evidence type="ECO:0000256" key="1">
    <source>
        <dbReference type="SAM" id="MobiDB-lite"/>
    </source>
</evidence>
<dbReference type="RefSeq" id="WP_382434073.1">
    <property type="nucleotide sequence ID" value="NZ_JBHSHJ010000013.1"/>
</dbReference>
<dbReference type="Gene3D" id="3.90.660.10">
    <property type="match status" value="1"/>
</dbReference>
<protein>
    <submittedName>
        <fullName evidence="3">NAD(P)/FAD-dependent oxidoreductase</fullName>
    </submittedName>
</protein>
<reference evidence="4" key="1">
    <citation type="journal article" date="2019" name="Int. J. Syst. Evol. Microbiol.">
        <title>The Global Catalogue of Microorganisms (GCM) 10K type strain sequencing project: providing services to taxonomists for standard genome sequencing and annotation.</title>
        <authorList>
            <consortium name="The Broad Institute Genomics Platform"/>
            <consortium name="The Broad Institute Genome Sequencing Center for Infectious Disease"/>
            <person name="Wu L."/>
            <person name="Ma J."/>
        </authorList>
    </citation>
    <scope>NUCLEOTIDE SEQUENCE [LARGE SCALE GENOMIC DNA]</scope>
    <source>
        <strain evidence="4">CCUG 49452</strain>
    </source>
</reference>
<evidence type="ECO:0000313" key="4">
    <source>
        <dbReference type="Proteomes" id="UP001596001"/>
    </source>
</evidence>
<gene>
    <name evidence="3" type="ORF">ACFO6X_13895</name>
</gene>
<sequence>MPRRTPATSSVRSSRLHSSHSPQSPRHFAVVGAGVAGIACARTLLQAGHQVTVFEKSNQVGGRTATHDSPFGSFDAGAQYFTIRDERFALALDTAPNVFRPWSANAIRVLDATGHVASASQPPGEAHWVATPGMSALADAWAEPLRQGGHLHTNAHVVAIERDPVKPQHWQVRAQSPDGAQQVVAGFDAVLLAQPADPARSLLTQSGIQTPLVAEIAGVITAPCWTMMLAFPQSVRPGLTTLGPQWNAARSTHHRIAWLARESSKPQRGIVERWTVQASPAWSHEHLNDDSSRVQAKLLKAFAEVTGIHAQPGYVEMRRWRHAQTTQPLGRSHLLDSHMGIGACGDWCLGHRLEDAFLSGLELALAVDFSVNFQQQIATGMLESMKAIPPGA</sequence>
<dbReference type="Pfam" id="PF01593">
    <property type="entry name" value="Amino_oxidase"/>
    <property type="match status" value="1"/>
</dbReference>
<dbReference type="PRINTS" id="PR00419">
    <property type="entry name" value="ADXRDTASE"/>
</dbReference>
<proteinExistence type="predicted"/>
<dbReference type="InterPro" id="IPR002937">
    <property type="entry name" value="Amino_oxidase"/>
</dbReference>
<feature type="domain" description="Amine oxidase" evidence="2">
    <location>
        <begin position="125"/>
        <end position="364"/>
    </location>
</feature>
<name>A0ABV9QH27_9BURK</name>
<dbReference type="Pfam" id="PF13450">
    <property type="entry name" value="NAD_binding_8"/>
    <property type="match status" value="1"/>
</dbReference>
<evidence type="ECO:0000313" key="3">
    <source>
        <dbReference type="EMBL" id="MFC4790074.1"/>
    </source>
</evidence>
<dbReference type="InterPro" id="IPR036188">
    <property type="entry name" value="FAD/NAD-bd_sf"/>
</dbReference>
<dbReference type="Proteomes" id="UP001596001">
    <property type="component" value="Unassembled WGS sequence"/>
</dbReference>
<dbReference type="EMBL" id="JBHSHJ010000013">
    <property type="protein sequence ID" value="MFC4790074.1"/>
    <property type="molecule type" value="Genomic_DNA"/>
</dbReference>
<feature type="region of interest" description="Disordered" evidence="1">
    <location>
        <begin position="1"/>
        <end position="25"/>
    </location>
</feature>
<comment type="caution">
    <text evidence="3">The sequence shown here is derived from an EMBL/GenBank/DDBJ whole genome shotgun (WGS) entry which is preliminary data.</text>
</comment>
<dbReference type="Gene3D" id="3.50.50.60">
    <property type="entry name" value="FAD/NAD(P)-binding domain"/>
    <property type="match status" value="1"/>
</dbReference>
<keyword evidence="4" id="KW-1185">Reference proteome</keyword>
<dbReference type="PANTHER" id="PTHR16128">
    <property type="entry name" value="FAD/NAD(P)-BINDING OXIDOREDUCTASE FAMILY PROTEIN"/>
    <property type="match status" value="1"/>
</dbReference>
<evidence type="ECO:0000259" key="2">
    <source>
        <dbReference type="Pfam" id="PF01593"/>
    </source>
</evidence>
<dbReference type="SUPFAM" id="SSF51905">
    <property type="entry name" value="FAD/NAD(P)-binding domain"/>
    <property type="match status" value="1"/>
</dbReference>
<organism evidence="3 4">
    <name type="scientific">Giesbergeria sinuosa</name>
    <dbReference type="NCBI Taxonomy" id="80883"/>
    <lineage>
        <taxon>Bacteria</taxon>
        <taxon>Pseudomonadati</taxon>
        <taxon>Pseudomonadota</taxon>
        <taxon>Betaproteobacteria</taxon>
        <taxon>Burkholderiales</taxon>
        <taxon>Comamonadaceae</taxon>
        <taxon>Giesbergeria</taxon>
    </lineage>
</organism>